<comment type="caution">
    <text evidence="1">The sequence shown here is derived from an EMBL/GenBank/DDBJ whole genome shotgun (WGS) entry which is preliminary data.</text>
</comment>
<sequence>MATPHDEAPAAAFFDPLANVPDGAALRAACAAGDIAKALALLCPLRANDDLSTALMGIAGTATGLSDQARQFTAAIDAADDGTPLARTLRAVRYTAVGWSIRTRYRAEHVSASQFEQFHDWLRRAERLLFNVCAEHPGYVPAWDARITTARGLELGHGEARRRYDRLAALDPGVFAAQRMYLQQVLPKWSGSWEEASRFVEECATGVAPGSLGPALVVDYAVERWLDGEKAVPPAMVERIRAAAAATVLHPEHVRTAASATAHTNFALFFTIAKRPAEAWPHFEALGDLPAQGLWDYYDLRPEVRYRAQRAAAAKAGSKAAGRKGVRV</sequence>
<reference evidence="1" key="1">
    <citation type="journal article" date="2014" name="Int. J. Syst. Evol. Microbiol.">
        <title>Complete genome sequence of Corynebacterium casei LMG S-19264T (=DSM 44701T), isolated from a smear-ripened cheese.</title>
        <authorList>
            <consortium name="US DOE Joint Genome Institute (JGI-PGF)"/>
            <person name="Walter F."/>
            <person name="Albersmeier A."/>
            <person name="Kalinowski J."/>
            <person name="Ruckert C."/>
        </authorList>
    </citation>
    <scope>NUCLEOTIDE SEQUENCE</scope>
    <source>
        <strain evidence="1">CGMCC 4.7398</strain>
    </source>
</reference>
<proteinExistence type="predicted"/>
<reference evidence="1" key="2">
    <citation type="submission" date="2020-09" db="EMBL/GenBank/DDBJ databases">
        <authorList>
            <person name="Sun Q."/>
            <person name="Zhou Y."/>
        </authorList>
    </citation>
    <scope>NUCLEOTIDE SEQUENCE</scope>
    <source>
        <strain evidence="1">CGMCC 4.7398</strain>
    </source>
</reference>
<evidence type="ECO:0008006" key="3">
    <source>
        <dbReference type="Google" id="ProtNLM"/>
    </source>
</evidence>
<dbReference type="EMBL" id="BNAS01000001">
    <property type="protein sequence ID" value="GHH64763.1"/>
    <property type="molecule type" value="Genomic_DNA"/>
</dbReference>
<protein>
    <recommendedName>
        <fullName evidence="3">DUF4034 domain-containing protein</fullName>
    </recommendedName>
</protein>
<dbReference type="RefSeq" id="WP_189667396.1">
    <property type="nucleotide sequence ID" value="NZ_BNAS01000001.1"/>
</dbReference>
<dbReference type="AlphaFoldDB" id="A0A919KMT4"/>
<accession>A0A919KMT4</accession>
<organism evidence="1 2">
    <name type="scientific">Promicromonospora soli</name>
    <dbReference type="NCBI Taxonomy" id="2035533"/>
    <lineage>
        <taxon>Bacteria</taxon>
        <taxon>Bacillati</taxon>
        <taxon>Actinomycetota</taxon>
        <taxon>Actinomycetes</taxon>
        <taxon>Micrococcales</taxon>
        <taxon>Promicromonosporaceae</taxon>
        <taxon>Promicromonospora</taxon>
    </lineage>
</organism>
<evidence type="ECO:0000313" key="2">
    <source>
        <dbReference type="Proteomes" id="UP000627369"/>
    </source>
</evidence>
<dbReference type="Proteomes" id="UP000627369">
    <property type="component" value="Unassembled WGS sequence"/>
</dbReference>
<evidence type="ECO:0000313" key="1">
    <source>
        <dbReference type="EMBL" id="GHH64763.1"/>
    </source>
</evidence>
<keyword evidence="2" id="KW-1185">Reference proteome</keyword>
<gene>
    <name evidence="1" type="ORF">GCM10017772_01760</name>
</gene>
<name>A0A919KMT4_9MICO</name>